<dbReference type="RefSeq" id="WP_161482811.1">
    <property type="nucleotide sequence ID" value="NZ_WXEW01000009.1"/>
</dbReference>
<dbReference type="GO" id="GO:0005975">
    <property type="term" value="P:carbohydrate metabolic process"/>
    <property type="evidence" value="ECO:0007669"/>
    <property type="project" value="UniProtKB-ARBA"/>
</dbReference>
<dbReference type="Gene3D" id="3.40.390.10">
    <property type="entry name" value="Collagenase (Catalytic Domain)"/>
    <property type="match status" value="1"/>
</dbReference>
<evidence type="ECO:0000313" key="5">
    <source>
        <dbReference type="Proteomes" id="UP000479526"/>
    </source>
</evidence>
<feature type="chain" id="PRO_5028886473" evidence="1">
    <location>
        <begin position="28"/>
        <end position="950"/>
    </location>
</feature>
<evidence type="ECO:0000313" key="4">
    <source>
        <dbReference type="EMBL" id="NAS25775.1"/>
    </source>
</evidence>
<dbReference type="Pfam" id="PF01345">
    <property type="entry name" value="DUF11"/>
    <property type="match status" value="1"/>
</dbReference>
<evidence type="ECO:0000256" key="1">
    <source>
        <dbReference type="SAM" id="SignalP"/>
    </source>
</evidence>
<evidence type="ECO:0000259" key="3">
    <source>
        <dbReference type="Pfam" id="PF07705"/>
    </source>
</evidence>
<dbReference type="InterPro" id="IPR001434">
    <property type="entry name" value="OmcB-like_DUF11"/>
</dbReference>
<feature type="domain" description="CARDB" evidence="3">
    <location>
        <begin position="562"/>
        <end position="645"/>
    </location>
</feature>
<dbReference type="Gene3D" id="2.60.40.10">
    <property type="entry name" value="Immunoglobulins"/>
    <property type="match status" value="1"/>
</dbReference>
<dbReference type="InterPro" id="IPR011635">
    <property type="entry name" value="CARDB"/>
</dbReference>
<name>A0A7C9NI42_9ACTN</name>
<organism evidence="4 5">
    <name type="scientific">Herbidospora solisilvae</name>
    <dbReference type="NCBI Taxonomy" id="2696284"/>
    <lineage>
        <taxon>Bacteria</taxon>
        <taxon>Bacillati</taxon>
        <taxon>Actinomycetota</taxon>
        <taxon>Actinomycetes</taxon>
        <taxon>Streptosporangiales</taxon>
        <taxon>Streptosporangiaceae</taxon>
        <taxon>Herbidospora</taxon>
    </lineage>
</organism>
<dbReference type="InterPro" id="IPR047589">
    <property type="entry name" value="DUF11_rpt"/>
</dbReference>
<gene>
    <name evidence="4" type="ORF">GT755_29350</name>
</gene>
<dbReference type="SUPFAM" id="SSF55486">
    <property type="entry name" value="Metalloproteases ('zincins'), catalytic domain"/>
    <property type="match status" value="1"/>
</dbReference>
<dbReference type="Pfam" id="PF07705">
    <property type="entry name" value="CARDB"/>
    <property type="match status" value="1"/>
</dbReference>
<feature type="signal peptide" evidence="1">
    <location>
        <begin position="1"/>
        <end position="27"/>
    </location>
</feature>
<dbReference type="InterPro" id="IPR013783">
    <property type="entry name" value="Ig-like_fold"/>
</dbReference>
<evidence type="ECO:0000259" key="2">
    <source>
        <dbReference type="Pfam" id="PF01345"/>
    </source>
</evidence>
<dbReference type="EMBL" id="WXEW01000009">
    <property type="protein sequence ID" value="NAS25775.1"/>
    <property type="molecule type" value="Genomic_DNA"/>
</dbReference>
<protein>
    <submittedName>
        <fullName evidence="4">DUF11 domain-containing protein</fullName>
    </submittedName>
</protein>
<reference evidence="4 5" key="1">
    <citation type="submission" date="2020-01" db="EMBL/GenBank/DDBJ databases">
        <title>Herbidospora sp. NEAU-GS84 nov., a novel actinomycete isolated from soil.</title>
        <authorList>
            <person name="Han L."/>
        </authorList>
    </citation>
    <scope>NUCLEOTIDE SEQUENCE [LARGE SCALE GENOMIC DNA]</scope>
    <source>
        <strain evidence="4 5">NEAU-GS84</strain>
    </source>
</reference>
<dbReference type="InterPro" id="IPR024079">
    <property type="entry name" value="MetalloPept_cat_dom_sf"/>
</dbReference>
<dbReference type="GO" id="GO:0008237">
    <property type="term" value="F:metallopeptidase activity"/>
    <property type="evidence" value="ECO:0007669"/>
    <property type="project" value="InterPro"/>
</dbReference>
<keyword evidence="1" id="KW-0732">Signal</keyword>
<proteinExistence type="predicted"/>
<dbReference type="NCBIfam" id="TIGR01451">
    <property type="entry name" value="B_ant_repeat"/>
    <property type="match status" value="1"/>
</dbReference>
<accession>A0A7C9NI42</accession>
<feature type="domain" description="DUF11" evidence="2">
    <location>
        <begin position="683"/>
        <end position="786"/>
    </location>
</feature>
<dbReference type="Proteomes" id="UP000479526">
    <property type="component" value="Unassembled WGS sequence"/>
</dbReference>
<comment type="caution">
    <text evidence="4">The sequence shown here is derived from an EMBL/GenBank/DDBJ whole genome shotgun (WGS) entry which is preliminary data.</text>
</comment>
<dbReference type="AlphaFoldDB" id="A0A7C9NI42"/>
<sequence>MTSPLRAALAVLMVIASLTILPAPARAAGDQPLTVRILLINCVDACNEHGLEAVGEGTPDFYGEIIFAGFPAHITPRAPDDRSQYAPFWTLTRDIPAGVIHQDIAIGIWDHDSTGGNDLADTTPRAGDAYTHVQVNMIDGEVTGDLTSSTGCVHGNGEPGGGIFGPDPKPAVEVCFEITPTPTTDTDGDGFTDFEEYRGRDFNDDDLVDVTLPNADPQRQDIYVEIDYMQNRRPQNGVLAAVEGAFNTATITNAHTGAGGLALHLLLDEEIPFATTTSFVTVPPGAPADDFDVIKLGSPEKPCGTSGTGHFGNVVDRASPVCADIIAFKRQRFRYGLFVNGLAGAGSGSGRAETHERGGDDFVVSLGMWTPAMLAAAGGLKAAEEGTLMHELGHTLGLEHGGRRDDGSLDAINCKPNYQSVMNYAWQVPNIDPSRPLTYQRFGKATLVENNLDETAIPGLSGVSRPVIYGVGGATRLADGSLAIDWTGTGAPFSASAQANINHLPGIDPDCVSTSSTETLISESDWDRLQYGFTNSPHAADGNHGDMPEELSGESVLRAVSADLTVEMSVDKADAAGGDTVTATVTIGNKGGSTSTAGSVTFTPPAGDPVTRPVADLGTTGSRTETFTYTVPCTVTDGATLTATATVAGRNTQGVAEPAELLADNTATAATVAHIPVMAVTAAATSAVNAGEKITYTVTHRNDGSAAATGATLRHTLPADVYYSTALDTGAGPGPAAVTRNPDGTTTLTWHLGTVATAGTGTVVFTARPSLLMEAGDTVTGSATVTYGGTNGCTFTPVTRTAQTTITEVEPSRHPLLTTVWALSPDLRTPEALARVQATDTRFDGGDDSPADGVLSQPEASAAFFLPVTQPRTLRAELLATVLNLATRRINAGTGVHTVTLQRLGLETVGDAVRYVQGTLAQPPALGNLVRYADSTLILTEINSNLAEQY</sequence>
<keyword evidence="5" id="KW-1185">Reference proteome</keyword>